<evidence type="ECO:0000313" key="15">
    <source>
        <dbReference type="EMBL" id="ASN80785.1"/>
    </source>
</evidence>
<feature type="binding site" evidence="10">
    <location>
        <begin position="30"/>
        <end position="37"/>
    </location>
    <ligand>
        <name>ATP</name>
        <dbReference type="ChEBI" id="CHEBI:30616"/>
    </ligand>
</feature>
<dbReference type="Gene3D" id="1.10.20.140">
    <property type="match status" value="1"/>
</dbReference>
<dbReference type="GO" id="GO:0052381">
    <property type="term" value="F:tRNA dimethylallyltransferase activity"/>
    <property type="evidence" value="ECO:0007669"/>
    <property type="project" value="UniProtKB-UniRule"/>
</dbReference>
<dbReference type="InterPro" id="IPR039657">
    <property type="entry name" value="Dimethylallyltransferase"/>
</dbReference>
<evidence type="ECO:0000256" key="10">
    <source>
        <dbReference type="HAMAP-Rule" id="MF_00185"/>
    </source>
</evidence>
<keyword evidence="8 10" id="KW-0460">Magnesium</keyword>
<dbReference type="Gene3D" id="3.40.50.300">
    <property type="entry name" value="P-loop containing nucleotide triphosphate hydrolases"/>
    <property type="match status" value="1"/>
</dbReference>
<feature type="compositionally biased region" description="Pro residues" evidence="14">
    <location>
        <begin position="12"/>
        <end position="21"/>
    </location>
</feature>
<dbReference type="Pfam" id="PF01715">
    <property type="entry name" value="IPPT"/>
    <property type="match status" value="1"/>
</dbReference>
<comment type="subunit">
    <text evidence="10">Monomer.</text>
</comment>
<feature type="region of interest" description="Disordered" evidence="14">
    <location>
        <begin position="1"/>
        <end position="21"/>
    </location>
</feature>
<comment type="cofactor">
    <cofactor evidence="1 10">
        <name>Mg(2+)</name>
        <dbReference type="ChEBI" id="CHEBI:18420"/>
    </cofactor>
</comment>
<dbReference type="SUPFAM" id="SSF52540">
    <property type="entry name" value="P-loop containing nucleoside triphosphate hydrolases"/>
    <property type="match status" value="1"/>
</dbReference>
<dbReference type="EMBL" id="CP021081">
    <property type="protein sequence ID" value="ASN80785.1"/>
    <property type="molecule type" value="Genomic_DNA"/>
</dbReference>
<name>A0A221SVW1_9DEIO</name>
<protein>
    <recommendedName>
        <fullName evidence="10">tRNA dimethylallyltransferase</fullName>
        <ecNumber evidence="10">2.5.1.75</ecNumber>
    </recommendedName>
    <alternativeName>
        <fullName evidence="10">Dimethylallyl diphosphate:tRNA dimethylallyltransferase</fullName>
        <shortName evidence="10">DMAPP:tRNA dimethylallyltransferase</shortName>
        <shortName evidence="10">DMATase</shortName>
    </alternativeName>
    <alternativeName>
        <fullName evidence="10">Isopentenyl-diphosphate:tRNA isopentenyltransferase</fullName>
        <shortName evidence="10">IPP transferase</shortName>
        <shortName evidence="10">IPPT</shortName>
        <shortName evidence="10">IPTase</shortName>
    </alternativeName>
</protein>
<dbReference type="PANTHER" id="PTHR11088">
    <property type="entry name" value="TRNA DIMETHYLALLYLTRANSFERASE"/>
    <property type="match status" value="1"/>
</dbReference>
<reference evidence="15 16" key="1">
    <citation type="submission" date="2017-05" db="EMBL/GenBank/DDBJ databases">
        <title>The complete genome sequence of Deinococcus ficus isolated from the rhizosphere of the Ficus religiosa L. in Taiwan.</title>
        <authorList>
            <person name="Wu K.-M."/>
            <person name="Liao T.-L."/>
            <person name="Liu Y.-M."/>
            <person name="Young C.-C."/>
            <person name="Tsai S.-F."/>
        </authorList>
    </citation>
    <scope>NUCLEOTIDE SEQUENCE [LARGE SCALE GENOMIC DNA]</scope>
    <source>
        <strain evidence="15 16">CC-FR2-10</strain>
    </source>
</reference>
<dbReference type="Proteomes" id="UP000259030">
    <property type="component" value="Chromosome"/>
</dbReference>
<evidence type="ECO:0000256" key="12">
    <source>
        <dbReference type="RuleBase" id="RU003784"/>
    </source>
</evidence>
<evidence type="ECO:0000256" key="9">
    <source>
        <dbReference type="ARBA" id="ARBA00049563"/>
    </source>
</evidence>
<dbReference type="InterPro" id="IPR018022">
    <property type="entry name" value="IPT"/>
</dbReference>
<dbReference type="InterPro" id="IPR027417">
    <property type="entry name" value="P-loop_NTPase"/>
</dbReference>
<dbReference type="PANTHER" id="PTHR11088:SF60">
    <property type="entry name" value="TRNA DIMETHYLALLYLTRANSFERASE"/>
    <property type="match status" value="1"/>
</dbReference>
<evidence type="ECO:0000256" key="11">
    <source>
        <dbReference type="RuleBase" id="RU003783"/>
    </source>
</evidence>
<keyword evidence="5 10" id="KW-0819">tRNA processing</keyword>
<feature type="site" description="Interaction with substrate tRNA" evidence="10">
    <location>
        <position position="145"/>
    </location>
</feature>
<dbReference type="NCBIfam" id="TIGR00174">
    <property type="entry name" value="miaA"/>
    <property type="match status" value="1"/>
</dbReference>
<evidence type="ECO:0000256" key="14">
    <source>
        <dbReference type="SAM" id="MobiDB-lite"/>
    </source>
</evidence>
<keyword evidence="16" id="KW-1185">Reference proteome</keyword>
<dbReference type="AlphaFoldDB" id="A0A221SVW1"/>
<keyword evidence="6 10" id="KW-0547">Nucleotide-binding</keyword>
<dbReference type="KEGG" id="dfc:DFI_07010"/>
<keyword evidence="7 10" id="KW-0067">ATP-binding</keyword>
<comment type="catalytic activity">
    <reaction evidence="9 10 11">
        <text>adenosine(37) in tRNA + dimethylallyl diphosphate = N(6)-dimethylallyladenosine(37) in tRNA + diphosphate</text>
        <dbReference type="Rhea" id="RHEA:26482"/>
        <dbReference type="Rhea" id="RHEA-COMP:10162"/>
        <dbReference type="Rhea" id="RHEA-COMP:10375"/>
        <dbReference type="ChEBI" id="CHEBI:33019"/>
        <dbReference type="ChEBI" id="CHEBI:57623"/>
        <dbReference type="ChEBI" id="CHEBI:74411"/>
        <dbReference type="ChEBI" id="CHEBI:74415"/>
        <dbReference type="EC" id="2.5.1.75"/>
    </reaction>
</comment>
<dbReference type="GO" id="GO:0006400">
    <property type="term" value="P:tRNA modification"/>
    <property type="evidence" value="ECO:0007669"/>
    <property type="project" value="TreeGrafter"/>
</dbReference>
<evidence type="ECO:0000256" key="13">
    <source>
        <dbReference type="RuleBase" id="RU003785"/>
    </source>
</evidence>
<organism evidence="15 16">
    <name type="scientific">Deinococcus ficus</name>
    <dbReference type="NCBI Taxonomy" id="317577"/>
    <lineage>
        <taxon>Bacteria</taxon>
        <taxon>Thermotogati</taxon>
        <taxon>Deinococcota</taxon>
        <taxon>Deinococci</taxon>
        <taxon>Deinococcales</taxon>
        <taxon>Deinococcaceae</taxon>
        <taxon>Deinococcus</taxon>
    </lineage>
</organism>
<comment type="caution">
    <text evidence="10">Lacks conserved residue(s) required for the propagation of feature annotation.</text>
</comment>
<accession>A0A221SVW1</accession>
<feature type="binding site" evidence="10">
    <location>
        <begin position="32"/>
        <end position="37"/>
    </location>
    <ligand>
        <name>substrate</name>
    </ligand>
</feature>
<sequence>MPFTVASRPRRPPYNSPVPAPRLPVPILSAPTAAGKSALALHAARQAGSPVELVSADAFTVYRGLDIGTAKPGPADLAAVPHHLIDVVDVESEYDVARFTRDAEAAIADILARGHRPLVVGGTGFYLQALMHGLPLTPPADPAVREAVAAELAERGWEALLADIMARDPAEAERMQRNPRRIARATEVHRMTGRYPGAFGRSAPAFRYDLIAFTLEPDALARRQAGRIAAMLDAGWPAEARWLASRVAPDLQPRPTVWQALGYRDVLDLALGRRSREAVQDAVALATRQYTKRQLTFLRTQLGAALLGPADAGERLGACLTANR</sequence>
<evidence type="ECO:0000256" key="8">
    <source>
        <dbReference type="ARBA" id="ARBA00022842"/>
    </source>
</evidence>
<dbReference type="EC" id="2.5.1.75" evidence="10"/>
<evidence type="ECO:0000256" key="4">
    <source>
        <dbReference type="ARBA" id="ARBA00022679"/>
    </source>
</evidence>
<feature type="site" description="Interaction with substrate tRNA" evidence="10">
    <location>
        <position position="123"/>
    </location>
</feature>
<comment type="similarity">
    <text evidence="3 10 13">Belongs to the IPP transferase family.</text>
</comment>
<evidence type="ECO:0000256" key="6">
    <source>
        <dbReference type="ARBA" id="ARBA00022741"/>
    </source>
</evidence>
<evidence type="ECO:0000313" key="16">
    <source>
        <dbReference type="Proteomes" id="UP000259030"/>
    </source>
</evidence>
<proteinExistence type="inferred from homology"/>
<comment type="function">
    <text evidence="2 10 12">Catalyzes the transfer of a dimethylallyl group onto the adenine at position 37 in tRNAs that read codons beginning with uridine, leading to the formation of N6-(dimethylallyl)adenosine (i(6)A).</text>
</comment>
<gene>
    <name evidence="10" type="primary">miaA</name>
    <name evidence="15" type="ORF">DFI_07010</name>
</gene>
<dbReference type="HAMAP" id="MF_00185">
    <property type="entry name" value="IPP_trans"/>
    <property type="match status" value="1"/>
</dbReference>
<dbReference type="GO" id="GO:0005524">
    <property type="term" value="F:ATP binding"/>
    <property type="evidence" value="ECO:0007669"/>
    <property type="project" value="UniProtKB-UniRule"/>
</dbReference>
<evidence type="ECO:0000256" key="7">
    <source>
        <dbReference type="ARBA" id="ARBA00022840"/>
    </source>
</evidence>
<keyword evidence="4 10" id="KW-0808">Transferase</keyword>
<evidence type="ECO:0000256" key="2">
    <source>
        <dbReference type="ARBA" id="ARBA00003213"/>
    </source>
</evidence>
<evidence type="ECO:0000256" key="1">
    <source>
        <dbReference type="ARBA" id="ARBA00001946"/>
    </source>
</evidence>
<evidence type="ECO:0000256" key="3">
    <source>
        <dbReference type="ARBA" id="ARBA00005842"/>
    </source>
</evidence>
<dbReference type="STRING" id="317577.GCA_000419625_02516"/>
<evidence type="ECO:0000256" key="5">
    <source>
        <dbReference type="ARBA" id="ARBA00022694"/>
    </source>
</evidence>